<name>A0A2P5FD54_TREOI</name>
<dbReference type="OrthoDB" id="1166633at2759"/>
<dbReference type="InParanoid" id="A0A2P5FD54"/>
<proteinExistence type="predicted"/>
<evidence type="ECO:0000259" key="2">
    <source>
        <dbReference type="Pfam" id="PF14111"/>
    </source>
</evidence>
<keyword evidence="3" id="KW-0540">Nuclease</keyword>
<evidence type="ECO:0000259" key="1">
    <source>
        <dbReference type="Pfam" id="PF03372"/>
    </source>
</evidence>
<dbReference type="GO" id="GO:0004527">
    <property type="term" value="F:exonuclease activity"/>
    <property type="evidence" value="ECO:0007669"/>
    <property type="project" value="UniProtKB-KW"/>
</dbReference>
<dbReference type="GO" id="GO:0004519">
    <property type="term" value="F:endonuclease activity"/>
    <property type="evidence" value="ECO:0007669"/>
    <property type="project" value="UniProtKB-KW"/>
</dbReference>
<dbReference type="Pfam" id="PF03372">
    <property type="entry name" value="Exo_endo_phos"/>
    <property type="match status" value="1"/>
</dbReference>
<organism evidence="3 4">
    <name type="scientific">Trema orientale</name>
    <name type="common">Charcoal tree</name>
    <name type="synonym">Celtis orientalis</name>
    <dbReference type="NCBI Taxonomy" id="63057"/>
    <lineage>
        <taxon>Eukaryota</taxon>
        <taxon>Viridiplantae</taxon>
        <taxon>Streptophyta</taxon>
        <taxon>Embryophyta</taxon>
        <taxon>Tracheophyta</taxon>
        <taxon>Spermatophyta</taxon>
        <taxon>Magnoliopsida</taxon>
        <taxon>eudicotyledons</taxon>
        <taxon>Gunneridae</taxon>
        <taxon>Pentapetalae</taxon>
        <taxon>rosids</taxon>
        <taxon>fabids</taxon>
        <taxon>Rosales</taxon>
        <taxon>Cannabaceae</taxon>
        <taxon>Trema</taxon>
    </lineage>
</organism>
<dbReference type="InterPro" id="IPR036691">
    <property type="entry name" value="Endo/exonu/phosph_ase_sf"/>
</dbReference>
<dbReference type="PANTHER" id="PTHR33710:SF71">
    <property type="entry name" value="ENDONUCLEASE_EXONUCLEASE_PHOSPHATASE DOMAIN-CONTAINING PROTEIN"/>
    <property type="match status" value="1"/>
</dbReference>
<dbReference type="PANTHER" id="PTHR33710">
    <property type="entry name" value="BNAC02G09200D PROTEIN"/>
    <property type="match status" value="1"/>
</dbReference>
<evidence type="ECO:0000313" key="3">
    <source>
        <dbReference type="EMBL" id="PON95719.1"/>
    </source>
</evidence>
<accession>A0A2P5FD54</accession>
<dbReference type="STRING" id="63057.A0A2P5FD54"/>
<protein>
    <submittedName>
        <fullName evidence="3">Endonuclease/exonuclease/phosphatase</fullName>
    </submittedName>
</protein>
<dbReference type="Gene3D" id="3.60.10.10">
    <property type="entry name" value="Endonuclease/exonuclease/phosphatase"/>
    <property type="match status" value="1"/>
</dbReference>
<dbReference type="InterPro" id="IPR025558">
    <property type="entry name" value="DUF4283"/>
</dbReference>
<keyword evidence="3" id="KW-0255">Endonuclease</keyword>
<keyword evidence="3" id="KW-0269">Exonuclease</keyword>
<gene>
    <name evidence="3" type="ORF">TorRG33x02_085480</name>
</gene>
<dbReference type="AlphaFoldDB" id="A0A2P5FD54"/>
<feature type="domain" description="Endonuclease/exonuclease/phosphatase" evidence="1">
    <location>
        <begin position="362"/>
        <end position="484"/>
    </location>
</feature>
<dbReference type="EMBL" id="JXTC01000043">
    <property type="protein sequence ID" value="PON95719.1"/>
    <property type="molecule type" value="Genomic_DNA"/>
</dbReference>
<comment type="caution">
    <text evidence="3">The sequence shown here is derived from an EMBL/GenBank/DDBJ whole genome shotgun (WGS) entry which is preliminary data.</text>
</comment>
<keyword evidence="4" id="KW-1185">Reference proteome</keyword>
<dbReference type="Proteomes" id="UP000237000">
    <property type="component" value="Unassembled WGS sequence"/>
</dbReference>
<reference evidence="4" key="1">
    <citation type="submission" date="2016-06" db="EMBL/GenBank/DDBJ databases">
        <title>Parallel loss of symbiosis genes in relatives of nitrogen-fixing non-legume Parasponia.</title>
        <authorList>
            <person name="Van Velzen R."/>
            <person name="Holmer R."/>
            <person name="Bu F."/>
            <person name="Rutten L."/>
            <person name="Van Zeijl A."/>
            <person name="Liu W."/>
            <person name="Santuari L."/>
            <person name="Cao Q."/>
            <person name="Sharma T."/>
            <person name="Shen D."/>
            <person name="Roswanjaya Y."/>
            <person name="Wardhani T."/>
            <person name="Kalhor M.S."/>
            <person name="Jansen J."/>
            <person name="Van den Hoogen J."/>
            <person name="Gungor B."/>
            <person name="Hartog M."/>
            <person name="Hontelez J."/>
            <person name="Verver J."/>
            <person name="Yang W.-C."/>
            <person name="Schijlen E."/>
            <person name="Repin R."/>
            <person name="Schilthuizen M."/>
            <person name="Schranz E."/>
            <person name="Heidstra R."/>
            <person name="Miyata K."/>
            <person name="Fedorova E."/>
            <person name="Kohlen W."/>
            <person name="Bisseling T."/>
            <person name="Smit S."/>
            <person name="Geurts R."/>
        </authorList>
    </citation>
    <scope>NUCLEOTIDE SEQUENCE [LARGE SCALE GENOMIC DNA]</scope>
    <source>
        <strain evidence="4">cv. RG33-2</strain>
    </source>
</reference>
<keyword evidence="3" id="KW-0378">Hydrolase</keyword>
<dbReference type="InterPro" id="IPR005135">
    <property type="entry name" value="Endo/exonuclease/phosphatase"/>
</dbReference>
<dbReference type="Pfam" id="PF14111">
    <property type="entry name" value="DUF4283"/>
    <property type="match status" value="1"/>
</dbReference>
<sequence length="673" mass="75762">MSTAMFDSLDSLSLTDAERQIKVISDSDLSNPDNCLSLTLVGRVFTERRIDFKNLKDALDSLWRCRRPFDVREIGDNVISFRFGSEFDKRRILLGEPWVFNRQVLILGESDSRTTVQPKDLIWTPFWVQIYNLPFLSMNSDVGTLYWAFSGSVYRAKHSISSNVCAIPTSSRLVSPASTSSASLAATTVQHSNAGVTDTKGKVKILQEAVSPTLPTFPIPSETAFSGNLSLIHGSSSAVTCSPNKKSGSKHNISKACLSTSNLGPPKKDPSVVVSSNVSTGPSLYVCSGRRAKEAKQNKETICYKRQFQDISGETRKVVKRTKITEVLDGSSTKVAGAAGQIDIFRSKLKFYGGIEVARRGLADVTSSSFRFTGFYGAPEAHNRVYSWTLICQLRGVTDGPWLIMGDMNEVMTLEDKKGGAYRSDAAMDAFRNCFDNCELRPMDFNGPQTRIQERLDWVFINSDWDSLFPLSDLHHLGFHKSDHRVLRVRLSSPTAFADNRGIPHFRFESLWLEDEDCEDIISNIWHSPASGSALEDLLCKFSTCADSLSSWHHRKFGKRKQTIKEKSNLLRILYQQLEDPDMDAISKLGKELDDVLLQDETYWQQRSRVQWMKAGDNNTKFFQSRANYRRKLNRIKGYLILREFGKPGPMKLLILFSYSTPNCSRPNSLLRS</sequence>
<feature type="domain" description="DUF4283" evidence="2">
    <location>
        <begin position="36"/>
        <end position="107"/>
    </location>
</feature>
<evidence type="ECO:0000313" key="4">
    <source>
        <dbReference type="Proteomes" id="UP000237000"/>
    </source>
</evidence>
<dbReference type="SUPFAM" id="SSF56219">
    <property type="entry name" value="DNase I-like"/>
    <property type="match status" value="1"/>
</dbReference>